<protein>
    <submittedName>
        <fullName evidence="5">Aminotransferase DegT</fullName>
    </submittedName>
</protein>
<evidence type="ECO:0000313" key="5">
    <source>
        <dbReference type="EMBL" id="AWI08837.1"/>
    </source>
</evidence>
<dbReference type="PIRSF" id="PIRSF000390">
    <property type="entry name" value="PLP_StrS"/>
    <property type="match status" value="1"/>
</dbReference>
<dbReference type="EMBL" id="CP023004">
    <property type="protein sequence ID" value="AWI08837.1"/>
    <property type="molecule type" value="Genomic_DNA"/>
</dbReference>
<dbReference type="Gene3D" id="3.90.1150.10">
    <property type="entry name" value="Aspartate Aminotransferase, domain 1"/>
    <property type="match status" value="1"/>
</dbReference>
<keyword evidence="6" id="KW-1185">Reference proteome</keyword>
<keyword evidence="3 4" id="KW-0663">Pyridoxal phosphate</keyword>
<dbReference type="InterPro" id="IPR000653">
    <property type="entry name" value="DegT/StrS_aminotransferase"/>
</dbReference>
<feature type="modified residue" description="N6-(pyridoxal phosphate)lysine" evidence="3">
    <location>
        <position position="192"/>
    </location>
</feature>
<dbReference type="InterPro" id="IPR015422">
    <property type="entry name" value="PyrdxlP-dep_Trfase_small"/>
</dbReference>
<dbReference type="Proteomes" id="UP000244896">
    <property type="component" value="Chromosome"/>
</dbReference>
<dbReference type="InterPro" id="IPR015424">
    <property type="entry name" value="PyrdxlP-dep_Trfase"/>
</dbReference>
<sequence>MSPTDDTKPFLPFTRPDIDEETIAGVADVLRSGWITSGPQVKAFEATLSQLFGGRPVRAFNSGTCTMEIALRIAGVGEGDEVITTPLSWIATSNVVLETGASPVFMDIDPVTRNIDLEKIEAAITPRTKAIIPVDLAGLPVDRDRLHAIAQKHNLRVVEDAAQAAGSKWRGNLIGTKAASRDFASFSFHPNKNITSIEGGCLVLNDEREAALAEQYRLQGVVRTGFDGMDAEVLGGKFNLTDVAARVGLGQLRRLDEFNAKRRALAQHYFKLLDAPAARALNLGLPPADFENSNWHMFQVVLPEGPGCLTRAQVMEKMRAANIGTGVHYPPIHLFTLYRNLGWKPGDFPNAERIGRTILTLPLFPAMTADDVGRVVATLGEILQKK</sequence>
<accession>A0A2U8E1U3</accession>
<dbReference type="Gene3D" id="3.40.640.10">
    <property type="entry name" value="Type I PLP-dependent aspartate aminotransferase-like (Major domain)"/>
    <property type="match status" value="1"/>
</dbReference>
<dbReference type="AlphaFoldDB" id="A0A2U8E1U3"/>
<evidence type="ECO:0000256" key="3">
    <source>
        <dbReference type="PIRSR" id="PIRSR000390-2"/>
    </source>
</evidence>
<dbReference type="GO" id="GO:0008483">
    <property type="term" value="F:transaminase activity"/>
    <property type="evidence" value="ECO:0007669"/>
    <property type="project" value="UniProtKB-KW"/>
</dbReference>
<evidence type="ECO:0000256" key="4">
    <source>
        <dbReference type="RuleBase" id="RU004508"/>
    </source>
</evidence>
<evidence type="ECO:0000313" key="6">
    <source>
        <dbReference type="Proteomes" id="UP000244896"/>
    </source>
</evidence>
<dbReference type="OrthoDB" id="9810913at2"/>
<dbReference type="PANTHER" id="PTHR30244:SF34">
    <property type="entry name" value="DTDP-4-AMINO-4,6-DIDEOXYGALACTOSE TRANSAMINASE"/>
    <property type="match status" value="1"/>
</dbReference>
<dbReference type="GO" id="GO:0030170">
    <property type="term" value="F:pyridoxal phosphate binding"/>
    <property type="evidence" value="ECO:0007669"/>
    <property type="project" value="TreeGrafter"/>
</dbReference>
<proteinExistence type="inferred from homology"/>
<name>A0A2U8E1U3_9BACT</name>
<comment type="similarity">
    <text evidence="1 4">Belongs to the DegT/DnrJ/EryC1 family.</text>
</comment>
<dbReference type="SUPFAM" id="SSF53383">
    <property type="entry name" value="PLP-dependent transferases"/>
    <property type="match status" value="1"/>
</dbReference>
<dbReference type="GO" id="GO:0000271">
    <property type="term" value="P:polysaccharide biosynthetic process"/>
    <property type="evidence" value="ECO:0007669"/>
    <property type="project" value="TreeGrafter"/>
</dbReference>
<evidence type="ECO:0000256" key="1">
    <source>
        <dbReference type="ARBA" id="ARBA00037999"/>
    </source>
</evidence>
<organism evidence="5 6">
    <name type="scientific">Ereboglobus luteus</name>
    <dbReference type="NCBI Taxonomy" id="1796921"/>
    <lineage>
        <taxon>Bacteria</taxon>
        <taxon>Pseudomonadati</taxon>
        <taxon>Verrucomicrobiota</taxon>
        <taxon>Opitutia</taxon>
        <taxon>Opitutales</taxon>
        <taxon>Opitutaceae</taxon>
        <taxon>Ereboglobus</taxon>
    </lineage>
</organism>
<dbReference type="InterPro" id="IPR015421">
    <property type="entry name" value="PyrdxlP-dep_Trfase_major"/>
</dbReference>
<evidence type="ECO:0000256" key="2">
    <source>
        <dbReference type="PIRSR" id="PIRSR000390-1"/>
    </source>
</evidence>
<dbReference type="KEGG" id="elut:CKA38_05845"/>
<gene>
    <name evidence="5" type="ORF">CKA38_05845</name>
</gene>
<dbReference type="PANTHER" id="PTHR30244">
    <property type="entry name" value="TRANSAMINASE"/>
    <property type="match status" value="1"/>
</dbReference>
<dbReference type="Pfam" id="PF01041">
    <property type="entry name" value="DegT_DnrJ_EryC1"/>
    <property type="match status" value="1"/>
</dbReference>
<dbReference type="RefSeq" id="WP_108824647.1">
    <property type="nucleotide sequence ID" value="NZ_CP023004.1"/>
</dbReference>
<keyword evidence="5" id="KW-0808">Transferase</keyword>
<reference evidence="5 6" key="1">
    <citation type="journal article" date="2018" name="Syst. Appl. Microbiol.">
        <title>Ereboglobus luteus gen. nov. sp. nov. from cockroach guts, and new insights into the oxygen relationship of the genera Opitutus and Didymococcus (Verrucomicrobia: Opitutaceae).</title>
        <authorList>
            <person name="Tegtmeier D."/>
            <person name="Belitz A."/>
            <person name="Radek R."/>
            <person name="Heimerl T."/>
            <person name="Brune A."/>
        </authorList>
    </citation>
    <scope>NUCLEOTIDE SEQUENCE [LARGE SCALE GENOMIC DNA]</scope>
    <source>
        <strain evidence="5 6">Ho45</strain>
    </source>
</reference>
<feature type="active site" description="Proton acceptor" evidence="2">
    <location>
        <position position="192"/>
    </location>
</feature>
<keyword evidence="5" id="KW-0032">Aminotransferase</keyword>
<dbReference type="CDD" id="cd00616">
    <property type="entry name" value="AHBA_syn"/>
    <property type="match status" value="1"/>
</dbReference>